<dbReference type="Proteomes" id="UP000472264">
    <property type="component" value="Chromosome 5"/>
</dbReference>
<keyword evidence="4 6" id="KW-0333">Golgi apparatus</keyword>
<name>A0A665TQ87_ECHNA</name>
<dbReference type="GO" id="GO:0070836">
    <property type="term" value="P:caveola assembly"/>
    <property type="evidence" value="ECO:0007669"/>
    <property type="project" value="InterPro"/>
</dbReference>
<evidence type="ECO:0000256" key="1">
    <source>
        <dbReference type="ARBA" id="ARBA00004202"/>
    </source>
</evidence>
<evidence type="ECO:0000256" key="2">
    <source>
        <dbReference type="ARBA" id="ARBA00010988"/>
    </source>
</evidence>
<protein>
    <recommendedName>
        <fullName evidence="6">Caveolin</fullName>
    </recommendedName>
</protein>
<reference evidence="8" key="2">
    <citation type="submission" date="2025-08" db="UniProtKB">
        <authorList>
            <consortium name="Ensembl"/>
        </authorList>
    </citation>
    <scope>IDENTIFICATION</scope>
</reference>
<dbReference type="InterPro" id="IPR001612">
    <property type="entry name" value="Caveolin"/>
</dbReference>
<evidence type="ECO:0000313" key="8">
    <source>
        <dbReference type="Ensembl" id="ENSENLP00000010013.1"/>
    </source>
</evidence>
<dbReference type="GO" id="GO:0005925">
    <property type="term" value="C:focal adhesion"/>
    <property type="evidence" value="ECO:0007669"/>
    <property type="project" value="TreeGrafter"/>
</dbReference>
<evidence type="ECO:0000256" key="3">
    <source>
        <dbReference type="ARBA" id="ARBA00022475"/>
    </source>
</evidence>
<dbReference type="GO" id="GO:0060090">
    <property type="term" value="F:molecular adaptor activity"/>
    <property type="evidence" value="ECO:0007669"/>
    <property type="project" value="TreeGrafter"/>
</dbReference>
<evidence type="ECO:0000256" key="5">
    <source>
        <dbReference type="ARBA" id="ARBA00023136"/>
    </source>
</evidence>
<keyword evidence="5 6" id="KW-0472">Membrane</keyword>
<dbReference type="Pfam" id="PF01146">
    <property type="entry name" value="Caveolin"/>
    <property type="match status" value="1"/>
</dbReference>
<reference evidence="8" key="1">
    <citation type="submission" date="2021-04" db="EMBL/GenBank/DDBJ databases">
        <authorList>
            <consortium name="Wellcome Sanger Institute Data Sharing"/>
        </authorList>
    </citation>
    <scope>NUCLEOTIDE SEQUENCE [LARGE SCALE GENOMIC DNA]</scope>
</reference>
<dbReference type="InParanoid" id="A0A665TQ87"/>
<keyword evidence="7" id="KW-0812">Transmembrane</keyword>
<accession>A0A665TQ87</accession>
<keyword evidence="3 6" id="KW-1003">Cell membrane</keyword>
<evidence type="ECO:0000256" key="4">
    <source>
        <dbReference type="ARBA" id="ARBA00023034"/>
    </source>
</evidence>
<dbReference type="GO" id="GO:0044325">
    <property type="term" value="F:transmembrane transporter binding"/>
    <property type="evidence" value="ECO:0007669"/>
    <property type="project" value="TreeGrafter"/>
</dbReference>
<reference evidence="8" key="3">
    <citation type="submission" date="2025-09" db="UniProtKB">
        <authorList>
            <consortium name="Ensembl"/>
        </authorList>
    </citation>
    <scope>IDENTIFICATION</scope>
</reference>
<keyword evidence="9" id="KW-1185">Reference proteome</keyword>
<dbReference type="GO" id="GO:0000139">
    <property type="term" value="C:Golgi membrane"/>
    <property type="evidence" value="ECO:0007669"/>
    <property type="project" value="UniProtKB-SubCell"/>
</dbReference>
<comment type="function">
    <text evidence="6">May act as a scaffolding protein within caveolar membranes. Interacts directly with G-protein alpha subunits and can functionally regulate their activity.</text>
</comment>
<evidence type="ECO:0000313" key="9">
    <source>
        <dbReference type="Proteomes" id="UP000472264"/>
    </source>
</evidence>
<evidence type="ECO:0000256" key="6">
    <source>
        <dbReference type="RuleBase" id="RU000680"/>
    </source>
</evidence>
<keyword evidence="7" id="KW-1133">Transmembrane helix</keyword>
<dbReference type="GO" id="GO:0030154">
    <property type="term" value="P:cell differentiation"/>
    <property type="evidence" value="ECO:0007669"/>
    <property type="project" value="TreeGrafter"/>
</dbReference>
<comment type="subcellular location">
    <subcellularLocation>
        <location evidence="1 6">Cell membrane</location>
        <topology evidence="1 6">Peripheral membrane protein</topology>
    </subcellularLocation>
    <subcellularLocation>
        <location evidence="6">Golgi apparatus membrane</location>
        <topology evidence="6">Peripheral membrane protein</topology>
    </subcellularLocation>
    <subcellularLocation>
        <location evidence="6">Membrane</location>
        <location evidence="6">Caveola</location>
        <topology evidence="6">Peripheral membrane protein</topology>
    </subcellularLocation>
</comment>
<dbReference type="GO" id="GO:0051480">
    <property type="term" value="P:regulation of cytosolic calcium ion concentration"/>
    <property type="evidence" value="ECO:0007669"/>
    <property type="project" value="TreeGrafter"/>
</dbReference>
<proteinExistence type="inferred from homology"/>
<dbReference type="GO" id="GO:0042391">
    <property type="term" value="P:regulation of membrane potential"/>
    <property type="evidence" value="ECO:0007669"/>
    <property type="project" value="TreeGrafter"/>
</dbReference>
<dbReference type="PANTHER" id="PTHR10844">
    <property type="entry name" value="CAVEOLIN"/>
    <property type="match status" value="1"/>
</dbReference>
<sequence length="108" mass="12241">MADCDLSWEQTIRRDSHTREADFEDVIGACSLDGVWKASYTAFTVPKYCCYRRCVTAILGIPLSLLWGFLFACLSFCHIWAVVPCIKSSLIEFQCLSHGVKVVLRKET</sequence>
<comment type="similarity">
    <text evidence="2 6">Belongs to the caveolin family.</text>
</comment>
<dbReference type="Ensembl" id="ENSENLT00000010471.1">
    <property type="protein sequence ID" value="ENSENLP00000010013.1"/>
    <property type="gene ID" value="ENSENLG00000004830.1"/>
</dbReference>
<feature type="transmembrane region" description="Helical" evidence="7">
    <location>
        <begin position="57"/>
        <end position="81"/>
    </location>
</feature>
<organism evidence="8 9">
    <name type="scientific">Echeneis naucrates</name>
    <name type="common">Live sharksucker</name>
    <dbReference type="NCBI Taxonomy" id="173247"/>
    <lineage>
        <taxon>Eukaryota</taxon>
        <taxon>Metazoa</taxon>
        <taxon>Chordata</taxon>
        <taxon>Craniata</taxon>
        <taxon>Vertebrata</taxon>
        <taxon>Euteleostomi</taxon>
        <taxon>Actinopterygii</taxon>
        <taxon>Neopterygii</taxon>
        <taxon>Teleostei</taxon>
        <taxon>Neoteleostei</taxon>
        <taxon>Acanthomorphata</taxon>
        <taxon>Carangaria</taxon>
        <taxon>Carangiformes</taxon>
        <taxon>Echeneidae</taxon>
        <taxon>Echeneis</taxon>
    </lineage>
</organism>
<dbReference type="PANTHER" id="PTHR10844:SF16">
    <property type="entry name" value="CAVEOLIN-3"/>
    <property type="match status" value="1"/>
</dbReference>
<evidence type="ECO:0000256" key="7">
    <source>
        <dbReference type="SAM" id="Phobius"/>
    </source>
</evidence>
<dbReference type="GO" id="GO:0042383">
    <property type="term" value="C:sarcolemma"/>
    <property type="evidence" value="ECO:0007669"/>
    <property type="project" value="TreeGrafter"/>
</dbReference>
<dbReference type="GO" id="GO:0005901">
    <property type="term" value="C:caveola"/>
    <property type="evidence" value="ECO:0007669"/>
    <property type="project" value="UniProtKB-SubCell"/>
</dbReference>
<dbReference type="AlphaFoldDB" id="A0A665TQ87"/>